<organism evidence="8 9">
    <name type="scientific">Penaeus vannamei</name>
    <name type="common">Whiteleg shrimp</name>
    <name type="synonym">Litopenaeus vannamei</name>
    <dbReference type="NCBI Taxonomy" id="6689"/>
    <lineage>
        <taxon>Eukaryota</taxon>
        <taxon>Metazoa</taxon>
        <taxon>Ecdysozoa</taxon>
        <taxon>Arthropoda</taxon>
        <taxon>Crustacea</taxon>
        <taxon>Multicrustacea</taxon>
        <taxon>Malacostraca</taxon>
        <taxon>Eumalacostraca</taxon>
        <taxon>Eucarida</taxon>
        <taxon>Decapoda</taxon>
        <taxon>Dendrobranchiata</taxon>
        <taxon>Penaeoidea</taxon>
        <taxon>Penaeidae</taxon>
        <taxon>Penaeus</taxon>
    </lineage>
</organism>
<keyword evidence="5 7" id="KW-0378">Hydrolase</keyword>
<keyword evidence="6 7" id="KW-0342">GTP-binding</keyword>
<gene>
    <name evidence="8" type="ORF">C7M84_022738</name>
</gene>
<accession>A0A423U5S9</accession>
<keyword evidence="4 7" id="KW-0547">Nucleotide-binding</keyword>
<dbReference type="Proteomes" id="UP000283509">
    <property type="component" value="Unassembled WGS sequence"/>
</dbReference>
<proteinExistence type="inferred from homology"/>
<evidence type="ECO:0000256" key="7">
    <source>
        <dbReference type="RuleBase" id="RU365059"/>
    </source>
</evidence>
<dbReference type="Gene3D" id="3.40.50.300">
    <property type="entry name" value="P-loop containing nucleotide triphosphate hydrolases"/>
    <property type="match status" value="1"/>
</dbReference>
<dbReference type="InterPro" id="IPR027417">
    <property type="entry name" value="P-loop_NTPase"/>
</dbReference>
<evidence type="ECO:0000256" key="2">
    <source>
        <dbReference type="ARBA" id="ARBA00005290"/>
    </source>
</evidence>
<dbReference type="GO" id="GO:0003924">
    <property type="term" value="F:GTPase activity"/>
    <property type="evidence" value="ECO:0007669"/>
    <property type="project" value="TreeGrafter"/>
</dbReference>
<evidence type="ECO:0000313" key="9">
    <source>
        <dbReference type="Proteomes" id="UP000283509"/>
    </source>
</evidence>
<comment type="similarity">
    <text evidence="2 7">Belongs to the GPN-loop GTPase family.</text>
</comment>
<dbReference type="SUPFAM" id="SSF52540">
    <property type="entry name" value="P-loop containing nucleoside triphosphate hydrolases"/>
    <property type="match status" value="1"/>
</dbReference>
<dbReference type="Pfam" id="PF03029">
    <property type="entry name" value="ATP_bind_1"/>
    <property type="match status" value="1"/>
</dbReference>
<dbReference type="InterPro" id="IPR030228">
    <property type="entry name" value="Gpn3"/>
</dbReference>
<dbReference type="CDD" id="cd17872">
    <property type="entry name" value="GPN3"/>
    <property type="match status" value="1"/>
</dbReference>
<dbReference type="PANTHER" id="PTHR21231">
    <property type="entry name" value="XPA-BINDING PROTEIN 1-RELATED"/>
    <property type="match status" value="1"/>
</dbReference>
<dbReference type="STRING" id="6689.A0A423U5S9"/>
<comment type="function">
    <text evidence="1">Small GTPase required for proper localization of RNA polymerase II (RNAPII). May act at an RNAP assembly step prior to nuclear import.</text>
</comment>
<evidence type="ECO:0000313" key="8">
    <source>
        <dbReference type="EMBL" id="ROT84074.1"/>
    </source>
</evidence>
<dbReference type="InterPro" id="IPR004130">
    <property type="entry name" value="Gpn"/>
</dbReference>
<comment type="function">
    <text evidence="7">Small GTPase required for proper nuclear import of RNA polymerase II and III (RNAPII and RNAPIII). May act at an RNAP assembly step prior to nuclear import.</text>
</comment>
<comment type="caution">
    <text evidence="8">The sequence shown here is derived from an EMBL/GenBank/DDBJ whole genome shotgun (WGS) entry which is preliminary data.</text>
</comment>
<evidence type="ECO:0000256" key="4">
    <source>
        <dbReference type="ARBA" id="ARBA00022741"/>
    </source>
</evidence>
<evidence type="ECO:0000256" key="6">
    <source>
        <dbReference type="ARBA" id="ARBA00023134"/>
    </source>
</evidence>
<dbReference type="PANTHER" id="PTHR21231:SF7">
    <property type="entry name" value="GPN-LOOP GTPASE 3"/>
    <property type="match status" value="1"/>
</dbReference>
<dbReference type="AlphaFoldDB" id="A0A423U5S9"/>
<dbReference type="GO" id="GO:0005525">
    <property type="term" value="F:GTP binding"/>
    <property type="evidence" value="ECO:0007669"/>
    <property type="project" value="UniProtKB-KW"/>
</dbReference>
<protein>
    <recommendedName>
        <fullName evidence="3 7">GPN-loop GTPase 3</fullName>
    </recommendedName>
</protein>
<evidence type="ECO:0000256" key="3">
    <source>
        <dbReference type="ARBA" id="ARBA00014587"/>
    </source>
</evidence>
<comment type="subunit">
    <text evidence="7">Binds to RNA polymerase II (RNAPII).</text>
</comment>
<dbReference type="EMBL" id="QCYY01000597">
    <property type="protein sequence ID" value="ROT84074.1"/>
    <property type="molecule type" value="Genomic_DNA"/>
</dbReference>
<evidence type="ECO:0000256" key="1">
    <source>
        <dbReference type="ARBA" id="ARBA00002411"/>
    </source>
</evidence>
<evidence type="ECO:0000256" key="5">
    <source>
        <dbReference type="ARBA" id="ARBA00022801"/>
    </source>
</evidence>
<reference evidence="8 9" key="1">
    <citation type="submission" date="2018-04" db="EMBL/GenBank/DDBJ databases">
        <authorList>
            <person name="Zhang X."/>
            <person name="Yuan J."/>
            <person name="Li F."/>
            <person name="Xiang J."/>
        </authorList>
    </citation>
    <scope>NUCLEOTIDE SEQUENCE [LARGE SCALE GENOMIC DNA]</scope>
    <source>
        <tissue evidence="8">Muscle</tissue>
    </source>
</reference>
<dbReference type="FunFam" id="3.40.50.300:FF:000616">
    <property type="entry name" value="GPN-loop GTPase 3"/>
    <property type="match status" value="1"/>
</dbReference>
<name>A0A423U5S9_PENVA</name>
<keyword evidence="9" id="KW-1185">Reference proteome</keyword>
<dbReference type="OrthoDB" id="5839at2759"/>
<sequence length="283" mass="32308">MRYAHLVLGPAGSGKSTYCEVLQRHAETCNRVINVVNLDPAAEAFNYGALVDVRDLIQLDDVMQADDMDFGPNGGLVFCMEYLMEPDGLEWLREQLGDYDDDCILFDCPGQIELYTHMDVMKTLIQHLQSWDFRVCAVFVLDSVYMVDAAKFLSGSLAALATMVQLEVPHINVLTKMDLLNKSAKEQLEMFLEPEVHELLTSDHSVSKFNKKYHKLTHALGKVIDDFSLVRYIPLNINNEESLTDLLIQTDFALQYGEDTDVKTRDFEYQDKDDDEEEPQFND</sequence>
<reference evidence="8 9" key="2">
    <citation type="submission" date="2019-01" db="EMBL/GenBank/DDBJ databases">
        <title>The decoding of complex shrimp genome reveals the adaptation for benthos swimmer, frequently molting mechanism and breeding impact on genome.</title>
        <authorList>
            <person name="Sun Y."/>
            <person name="Gao Y."/>
            <person name="Yu Y."/>
        </authorList>
    </citation>
    <scope>NUCLEOTIDE SEQUENCE [LARGE SCALE GENOMIC DNA]</scope>
    <source>
        <tissue evidence="8">Muscle</tissue>
    </source>
</reference>